<accession>A0A183G5I8</accession>
<dbReference type="OrthoDB" id="9970333at2759"/>
<reference evidence="1 2" key="1">
    <citation type="submission" date="2018-11" db="EMBL/GenBank/DDBJ databases">
        <authorList>
            <consortium name="Pathogen Informatics"/>
        </authorList>
    </citation>
    <scope>NUCLEOTIDE SEQUENCE [LARGE SCALE GENOMIC DNA]</scope>
</reference>
<dbReference type="Gene3D" id="3.30.420.10">
    <property type="entry name" value="Ribonuclease H-like superfamily/Ribonuclease H"/>
    <property type="match status" value="1"/>
</dbReference>
<organism evidence="2 3">
    <name type="scientific">Heligmosomoides polygyrus</name>
    <name type="common">Parasitic roundworm</name>
    <dbReference type="NCBI Taxonomy" id="6339"/>
    <lineage>
        <taxon>Eukaryota</taxon>
        <taxon>Metazoa</taxon>
        <taxon>Ecdysozoa</taxon>
        <taxon>Nematoda</taxon>
        <taxon>Chromadorea</taxon>
        <taxon>Rhabditida</taxon>
        <taxon>Rhabditina</taxon>
        <taxon>Rhabditomorpha</taxon>
        <taxon>Strongyloidea</taxon>
        <taxon>Heligmosomidae</taxon>
        <taxon>Heligmosomoides</taxon>
    </lineage>
</organism>
<dbReference type="InterPro" id="IPR052709">
    <property type="entry name" value="Transposase-MT_Hybrid"/>
</dbReference>
<dbReference type="WBParaSite" id="HPBE_0001689101-mRNA-1">
    <property type="protein sequence ID" value="HPBE_0001689101-mRNA-1"/>
    <property type="gene ID" value="HPBE_0001689101"/>
</dbReference>
<dbReference type="Proteomes" id="UP000050761">
    <property type="component" value="Unassembled WGS sequence"/>
</dbReference>
<dbReference type="PANTHER" id="PTHR46060">
    <property type="entry name" value="MARINER MOS1 TRANSPOSASE-LIKE PROTEIN"/>
    <property type="match status" value="1"/>
</dbReference>
<gene>
    <name evidence="1" type="ORF">HPBE_LOCUS16887</name>
</gene>
<protein>
    <submittedName>
        <fullName evidence="3">Histone-lysine N-methyltransferase SETMAR</fullName>
    </submittedName>
</protein>
<evidence type="ECO:0000313" key="1">
    <source>
        <dbReference type="EMBL" id="VDP07317.1"/>
    </source>
</evidence>
<sequence>MMGKRRGGGMFTFFTTRLAPHSARLSRQKLQELRWEVLPHTSYSQDPAPSDFHLFRALKQHLRDRCFNDQTELESEMEHFFESQLTSLWKEGFRDLAVRWHKVVDVNGNYIVD</sequence>
<accession>A0A3P8A0P9</accession>
<proteinExistence type="predicted"/>
<evidence type="ECO:0000313" key="3">
    <source>
        <dbReference type="WBParaSite" id="HPBE_0001689101-mRNA-1"/>
    </source>
</evidence>
<evidence type="ECO:0000313" key="2">
    <source>
        <dbReference type="Proteomes" id="UP000050761"/>
    </source>
</evidence>
<dbReference type="InterPro" id="IPR036397">
    <property type="entry name" value="RNaseH_sf"/>
</dbReference>
<reference evidence="3" key="2">
    <citation type="submission" date="2019-09" db="UniProtKB">
        <authorList>
            <consortium name="WormBaseParasite"/>
        </authorList>
    </citation>
    <scope>IDENTIFICATION</scope>
</reference>
<dbReference type="PANTHER" id="PTHR46060:SF1">
    <property type="entry name" value="MARINER MOS1 TRANSPOSASE-LIKE PROTEIN"/>
    <property type="match status" value="1"/>
</dbReference>
<dbReference type="EMBL" id="UZAH01029668">
    <property type="protein sequence ID" value="VDP07317.1"/>
    <property type="molecule type" value="Genomic_DNA"/>
</dbReference>
<dbReference type="AlphaFoldDB" id="A0A183G5I8"/>
<dbReference type="GO" id="GO:0003676">
    <property type="term" value="F:nucleic acid binding"/>
    <property type="evidence" value="ECO:0007669"/>
    <property type="project" value="InterPro"/>
</dbReference>
<keyword evidence="2" id="KW-1185">Reference proteome</keyword>
<name>A0A183G5I8_HELPZ</name>